<evidence type="ECO:0000256" key="5">
    <source>
        <dbReference type="ARBA" id="ARBA00022909"/>
    </source>
</evidence>
<dbReference type="FunFam" id="3.20.10.10:FF:000002">
    <property type="entry name" value="D-alanine aminotransferase"/>
    <property type="match status" value="1"/>
</dbReference>
<evidence type="ECO:0000256" key="9">
    <source>
        <dbReference type="ARBA" id="ARBA00049529"/>
    </source>
</evidence>
<dbReference type="SUPFAM" id="SSF56752">
    <property type="entry name" value="D-aminoacid aminotransferase-like PLP-dependent enzymes"/>
    <property type="match status" value="1"/>
</dbReference>
<name>A0A3B0XAC5_9ZZZZ</name>
<dbReference type="EMBL" id="UOFD01000054">
    <property type="protein sequence ID" value="VAW52914.1"/>
    <property type="molecule type" value="Genomic_DNA"/>
</dbReference>
<keyword evidence="4" id="KW-0663">Pyridoxal phosphate</keyword>
<dbReference type="InterPro" id="IPR001544">
    <property type="entry name" value="Aminotrans_IV"/>
</dbReference>
<dbReference type="PANTHER" id="PTHR42743:SF2">
    <property type="entry name" value="AMINODEOXYCHORISMATE LYASE"/>
    <property type="match status" value="1"/>
</dbReference>
<sequence>MTKVLRNSLINGIASDYLNINDRAIHYGDGLFETILCDNNQLYYWQQHFLRLQKSAEKLQIICPQEDVLLGDIKKLRDENEAVFESSCVIKIIISRGGSQRGYQIPKKENVNRIVLLSNLDKNYSSLLSEKLFSGELYLCEQQVSINKNLAGIKHLNRLENVLARNEWQSDYIDGLMLNANQNVIEGTMSNLFAVKNNQLFTPELSLSGVNGIMRDVIIEVAHENSVKISITNSTLEDVKNMDALFISNSLIGIKAVSKFGTFFYENHPLINNIFEKLLNEKEGHVYSI</sequence>
<evidence type="ECO:0000256" key="2">
    <source>
        <dbReference type="ARBA" id="ARBA00009320"/>
    </source>
</evidence>
<dbReference type="InterPro" id="IPR017824">
    <property type="entry name" value="Aminodeoxychorismate_lyase_IV"/>
</dbReference>
<dbReference type="PROSITE" id="PS00770">
    <property type="entry name" value="AA_TRANSFER_CLASS_4"/>
    <property type="match status" value="1"/>
</dbReference>
<evidence type="ECO:0000256" key="8">
    <source>
        <dbReference type="ARBA" id="ARBA00035676"/>
    </source>
</evidence>
<dbReference type="InterPro" id="IPR043131">
    <property type="entry name" value="BCAT-like_N"/>
</dbReference>
<dbReference type="GO" id="GO:0008696">
    <property type="term" value="F:4-amino-4-deoxychorismate lyase activity"/>
    <property type="evidence" value="ECO:0007669"/>
    <property type="project" value="UniProtKB-EC"/>
</dbReference>
<evidence type="ECO:0000256" key="3">
    <source>
        <dbReference type="ARBA" id="ARBA00011738"/>
    </source>
</evidence>
<evidence type="ECO:0000256" key="7">
    <source>
        <dbReference type="ARBA" id="ARBA00035633"/>
    </source>
</evidence>
<dbReference type="Gene3D" id="3.30.470.10">
    <property type="match status" value="1"/>
</dbReference>
<comment type="similarity">
    <text evidence="2">Belongs to the class-IV pyridoxal-phosphate-dependent aminotransferase family.</text>
</comment>
<keyword evidence="5" id="KW-0289">Folate biosynthesis</keyword>
<dbReference type="Pfam" id="PF01063">
    <property type="entry name" value="Aminotran_4"/>
    <property type="match status" value="1"/>
</dbReference>
<dbReference type="PANTHER" id="PTHR42743">
    <property type="entry name" value="AMINO-ACID AMINOTRANSFERASE"/>
    <property type="match status" value="1"/>
</dbReference>
<dbReference type="GO" id="GO:0030170">
    <property type="term" value="F:pyridoxal phosphate binding"/>
    <property type="evidence" value="ECO:0007669"/>
    <property type="project" value="InterPro"/>
</dbReference>
<organism evidence="10">
    <name type="scientific">hydrothermal vent metagenome</name>
    <dbReference type="NCBI Taxonomy" id="652676"/>
    <lineage>
        <taxon>unclassified sequences</taxon>
        <taxon>metagenomes</taxon>
        <taxon>ecological metagenomes</taxon>
    </lineage>
</organism>
<dbReference type="GO" id="GO:0046656">
    <property type="term" value="P:folic acid biosynthetic process"/>
    <property type="evidence" value="ECO:0007669"/>
    <property type="project" value="UniProtKB-KW"/>
</dbReference>
<protein>
    <recommendedName>
        <fullName evidence="8">aminodeoxychorismate lyase</fullName>
        <ecNumber evidence="8">4.1.3.38</ecNumber>
    </recommendedName>
</protein>
<dbReference type="EC" id="4.1.3.38" evidence="8"/>
<dbReference type="InterPro" id="IPR018300">
    <property type="entry name" value="Aminotrans_IV_CS"/>
</dbReference>
<proteinExistence type="inferred from homology"/>
<dbReference type="GO" id="GO:0005829">
    <property type="term" value="C:cytosol"/>
    <property type="evidence" value="ECO:0007669"/>
    <property type="project" value="TreeGrafter"/>
</dbReference>
<comment type="pathway">
    <text evidence="7">Cofactor biosynthesis; tetrahydrofolate biosynthesis; 4-aminobenzoate from chorismate: step 2/2.</text>
</comment>
<comment type="cofactor">
    <cofactor evidence="1">
        <name>pyridoxal 5'-phosphate</name>
        <dbReference type="ChEBI" id="CHEBI:597326"/>
    </cofactor>
</comment>
<evidence type="ECO:0000256" key="4">
    <source>
        <dbReference type="ARBA" id="ARBA00022898"/>
    </source>
</evidence>
<dbReference type="InterPro" id="IPR050571">
    <property type="entry name" value="Class-IV_PLP-Dep_Aminotrnsfr"/>
</dbReference>
<dbReference type="AlphaFoldDB" id="A0A3B0XAC5"/>
<gene>
    <name evidence="10" type="ORF">MNBD_GAMMA06-2158</name>
</gene>
<keyword evidence="6 10" id="KW-0456">Lyase</keyword>
<dbReference type="NCBIfam" id="TIGR03461">
    <property type="entry name" value="pabC_Proteo"/>
    <property type="match status" value="1"/>
</dbReference>
<dbReference type="InterPro" id="IPR043132">
    <property type="entry name" value="BCAT-like_C"/>
</dbReference>
<dbReference type="GO" id="GO:0008153">
    <property type="term" value="P:4-aminobenzoate biosynthetic process"/>
    <property type="evidence" value="ECO:0007669"/>
    <property type="project" value="TreeGrafter"/>
</dbReference>
<accession>A0A3B0XAC5</accession>
<dbReference type="Gene3D" id="3.20.10.10">
    <property type="entry name" value="D-amino Acid Aminotransferase, subunit A, domain 2"/>
    <property type="match status" value="1"/>
</dbReference>
<evidence type="ECO:0000256" key="6">
    <source>
        <dbReference type="ARBA" id="ARBA00023239"/>
    </source>
</evidence>
<reference evidence="10" key="1">
    <citation type="submission" date="2018-06" db="EMBL/GenBank/DDBJ databases">
        <authorList>
            <person name="Zhirakovskaya E."/>
        </authorList>
    </citation>
    <scope>NUCLEOTIDE SEQUENCE</scope>
</reference>
<dbReference type="InterPro" id="IPR036038">
    <property type="entry name" value="Aminotransferase-like"/>
</dbReference>
<evidence type="ECO:0000256" key="1">
    <source>
        <dbReference type="ARBA" id="ARBA00001933"/>
    </source>
</evidence>
<comment type="catalytic activity">
    <reaction evidence="9">
        <text>4-amino-4-deoxychorismate = 4-aminobenzoate + pyruvate + H(+)</text>
        <dbReference type="Rhea" id="RHEA:16201"/>
        <dbReference type="ChEBI" id="CHEBI:15361"/>
        <dbReference type="ChEBI" id="CHEBI:15378"/>
        <dbReference type="ChEBI" id="CHEBI:17836"/>
        <dbReference type="ChEBI" id="CHEBI:58406"/>
        <dbReference type="EC" id="4.1.3.38"/>
    </reaction>
</comment>
<evidence type="ECO:0000313" key="10">
    <source>
        <dbReference type="EMBL" id="VAW52914.1"/>
    </source>
</evidence>
<comment type="subunit">
    <text evidence="3">Homodimer.</text>
</comment>